<accession>A0A9Q4FMP1</accession>
<feature type="non-terminal residue" evidence="1">
    <location>
        <position position="125"/>
    </location>
</feature>
<dbReference type="Proteomes" id="UP001108123">
    <property type="component" value="Unassembled WGS sequence"/>
</dbReference>
<keyword evidence="2" id="KW-1185">Reference proteome</keyword>
<dbReference type="EMBL" id="JAKNID010000165">
    <property type="protein sequence ID" value="MCG4566168.1"/>
    <property type="molecule type" value="Genomic_DNA"/>
</dbReference>
<name>A0A9Q4FMP1_9FIRM</name>
<dbReference type="AlphaFoldDB" id="A0A9Q4FMP1"/>
<gene>
    <name evidence="1" type="ORF">L0P62_12120</name>
</gene>
<protein>
    <submittedName>
        <fullName evidence="1">Transposase</fullName>
    </submittedName>
</protein>
<comment type="caution">
    <text evidence="1">The sequence shown here is derived from an EMBL/GenBank/DDBJ whole genome shotgun (WGS) entry which is preliminary data.</text>
</comment>
<evidence type="ECO:0000313" key="2">
    <source>
        <dbReference type="Proteomes" id="UP001108123"/>
    </source>
</evidence>
<sequence>MPKDKDRNKEFNKLNKKYGLTEYSLHKYVKPMQHYFKKNIDSFTAQKIATRAFRAFEKYMFLESKKVYFKKYGELNSLEGKSNGTGIKFQDDKLVWNKLEILAIIKKSDEYAQMALENKIKYCRI</sequence>
<proteinExistence type="predicted"/>
<evidence type="ECO:0000313" key="1">
    <source>
        <dbReference type="EMBL" id="MCG4566168.1"/>
    </source>
</evidence>
<reference evidence="1" key="1">
    <citation type="submission" date="2022-01" db="EMBL/GenBank/DDBJ databases">
        <title>Collection of gut derived symbiotic bacterial strains cultured from healthy donors.</title>
        <authorList>
            <person name="Lin H."/>
            <person name="Kohout C."/>
            <person name="Waligurski E."/>
            <person name="Pamer E.G."/>
        </authorList>
    </citation>
    <scope>NUCLEOTIDE SEQUENCE</scope>
    <source>
        <strain evidence="1">MSK.14.39</strain>
    </source>
</reference>
<organism evidence="1 2">
    <name type="scientific">Anaerosalibacter bizertensis</name>
    <dbReference type="NCBI Taxonomy" id="932217"/>
    <lineage>
        <taxon>Bacteria</taxon>
        <taxon>Bacillati</taxon>
        <taxon>Bacillota</taxon>
        <taxon>Tissierellia</taxon>
        <taxon>Tissierellales</taxon>
        <taxon>Sporanaerobacteraceae</taxon>
        <taxon>Anaerosalibacter</taxon>
    </lineage>
</organism>